<feature type="binding site" evidence="4">
    <location>
        <position position="25"/>
    </location>
    <ligand>
        <name>Mg(2+)</name>
        <dbReference type="ChEBI" id="CHEBI:18420"/>
        <label>1</label>
    </ligand>
</feature>
<feature type="binding site" evidence="4">
    <location>
        <position position="43"/>
    </location>
    <ligand>
        <name>Mg(2+)</name>
        <dbReference type="ChEBI" id="CHEBI:18420"/>
        <label>3</label>
    </ligand>
</feature>
<evidence type="ECO:0007829" key="4">
    <source>
        <dbReference type="PDB" id="3PU9"/>
    </source>
</evidence>
<dbReference type="eggNOG" id="COG2208">
    <property type="taxonomic scope" value="Bacteria"/>
</dbReference>
<keyword evidence="3" id="KW-1185">Reference proteome</keyword>
<dbReference type="HOGENOM" id="CLU_1102167_0_0_0"/>
<feature type="binding site" evidence="4">
    <location>
        <position position="161"/>
    </location>
    <ligand>
        <name>Mg(2+)</name>
        <dbReference type="ChEBI" id="CHEBI:18420"/>
        <label>3</label>
    </ligand>
</feature>
<dbReference type="STRING" id="479434.Sthe_0969"/>
<dbReference type="SMART" id="SM00331">
    <property type="entry name" value="PP2C_SIG"/>
    <property type="match status" value="1"/>
</dbReference>
<dbReference type="SMR" id="D1C2D8"/>
<dbReference type="InterPro" id="IPR039248">
    <property type="entry name" value="Ptase_RsbX"/>
</dbReference>
<organism evidence="2 3">
    <name type="scientific">Sphaerobacter thermophilus (strain ATCC 49802 / DSM 20745 / KCCM 41009 / NCIMB 13125 / S 6022)</name>
    <dbReference type="NCBI Taxonomy" id="479434"/>
    <lineage>
        <taxon>Bacteria</taxon>
        <taxon>Pseudomonadati</taxon>
        <taxon>Thermomicrobiota</taxon>
        <taxon>Thermomicrobia</taxon>
        <taxon>Sphaerobacterales</taxon>
        <taxon>Sphaerobacterineae</taxon>
        <taxon>Sphaerobacteraceae</taxon>
        <taxon>Sphaerobacter</taxon>
    </lineage>
</organism>
<dbReference type="InterPro" id="IPR036457">
    <property type="entry name" value="PPM-type-like_dom_sf"/>
</dbReference>
<dbReference type="PDBsum" id="3PU9"/>
<dbReference type="GO" id="GO:0046872">
    <property type="term" value="F:metal ion binding"/>
    <property type="evidence" value="ECO:0007669"/>
    <property type="project" value="UniProtKB-KW"/>
</dbReference>
<dbReference type="Pfam" id="PF07228">
    <property type="entry name" value="SpoIIE"/>
    <property type="match status" value="1"/>
</dbReference>
<reference evidence="3" key="1">
    <citation type="submission" date="2009-11" db="EMBL/GenBank/DDBJ databases">
        <title>The complete chromosome 1 of Sphaerobacter thermophilus DSM 20745.</title>
        <authorList>
            <person name="Lucas S."/>
            <person name="Copeland A."/>
            <person name="Lapidus A."/>
            <person name="Glavina del Rio T."/>
            <person name="Dalin E."/>
            <person name="Tice H."/>
            <person name="Bruce D."/>
            <person name="Goodwin L."/>
            <person name="Pitluck S."/>
            <person name="Kyrpides N."/>
            <person name="Mavromatis K."/>
            <person name="Ivanova N."/>
            <person name="Mikhailova N."/>
            <person name="LaButti K.M."/>
            <person name="Clum A."/>
            <person name="Sun H.I."/>
            <person name="Brettin T."/>
            <person name="Detter J.C."/>
            <person name="Han C."/>
            <person name="Larimer F."/>
            <person name="Land M."/>
            <person name="Hauser L."/>
            <person name="Markowitz V."/>
            <person name="Cheng J.F."/>
            <person name="Hugenholtz P."/>
            <person name="Woyke T."/>
            <person name="Wu D."/>
            <person name="Steenblock K."/>
            <person name="Schneider S."/>
            <person name="Pukall R."/>
            <person name="Goeker M."/>
            <person name="Klenk H.P."/>
            <person name="Eisen J.A."/>
        </authorList>
    </citation>
    <scope>NUCLEOTIDE SEQUENCE [LARGE SCALE GENOMIC DNA]</scope>
    <source>
        <strain evidence="3">ATCC 49802 / DSM 20745 / S 6022</strain>
    </source>
</reference>
<dbReference type="PANTHER" id="PTHR35801">
    <property type="entry name" value="PHOSPHOSERINE PHOSPHATASE RSBX"/>
    <property type="match status" value="1"/>
</dbReference>
<protein>
    <submittedName>
        <fullName evidence="2">Protein serine/threonine phosphatase</fullName>
    </submittedName>
</protein>
<sequence length="239" mass="25026">MTPMPVTIELAVAKTHKFGTRESGDTVELVERPGGGFSAVLVDGQGSGAGAKRLSLLVAGAAVRLLNEGVRDGAAARAAHDFLYAMRDGKVSAALDILSVDLASRSVLVTRNSEVPMLLGRNGEFEQISESGGRIGIYRHTRPRVLEFPAEPGLTVILVSDGIIGAGGRRGQPLEFLATGGRVAGPETPAQAIADELLEAALVADDGRAGDDMTVVVLRLRNVEEVEPIRRMALTVPLG</sequence>
<dbReference type="InterPro" id="IPR001932">
    <property type="entry name" value="PPM-type_phosphatase-like_dom"/>
</dbReference>
<feature type="binding site" evidence="4">
    <location>
        <position position="43"/>
    </location>
    <ligand>
        <name>Mg(2+)</name>
        <dbReference type="ChEBI" id="CHEBI:18420"/>
        <label>1</label>
    </ligand>
</feature>
<dbReference type="Proteomes" id="UP000002027">
    <property type="component" value="Chromosome 1"/>
</dbReference>
<dbReference type="KEGG" id="sti:Sthe_0969"/>
<keyword evidence="4" id="KW-0002">3D-structure</keyword>
<dbReference type="EMBL" id="CP001823">
    <property type="protein sequence ID" value="ACZ38405.1"/>
    <property type="molecule type" value="Genomic_DNA"/>
</dbReference>
<keyword evidence="4" id="KW-0479">Metal-binding</keyword>
<dbReference type="EvolutionaryTrace" id="D1C2D8"/>
<dbReference type="PANTHER" id="PTHR35801:SF1">
    <property type="entry name" value="PHOSPHOSERINE PHOSPHATASE RSBX"/>
    <property type="match status" value="1"/>
</dbReference>
<feature type="domain" description="PPM-type phosphatase" evidence="1">
    <location>
        <begin position="7"/>
        <end position="220"/>
    </location>
</feature>
<reference evidence="4" key="3">
    <citation type="submission" date="2010-12" db="PDB data bank">
        <title>Crystal structure of serine/threonine phosphatase Sphaerobacter thermophilus DSM 20745.</title>
        <authorList>
            <person name="Nocek B."/>
            <person name="Tesar C."/>
            <person name="Clancy S."/>
            <person name="Joachimiak A."/>
        </authorList>
    </citation>
    <scope>X-RAY CRYSTALLOGRAPHY (1.55 ANGSTROMS) IN COMPLEX WITH MG(2+)</scope>
</reference>
<evidence type="ECO:0000313" key="2">
    <source>
        <dbReference type="EMBL" id="ACZ38405.1"/>
    </source>
</evidence>
<dbReference type="SUPFAM" id="SSF81606">
    <property type="entry name" value="PP2C-like"/>
    <property type="match status" value="1"/>
</dbReference>
<dbReference type="AlphaFoldDB" id="D1C2D8"/>
<dbReference type="InParanoid" id="D1C2D8"/>
<dbReference type="PDB" id="3PU9">
    <property type="method" value="X-ray"/>
    <property type="resolution" value="1.55 A"/>
    <property type="chains" value="A/B=1-239"/>
</dbReference>
<evidence type="ECO:0000313" key="3">
    <source>
        <dbReference type="Proteomes" id="UP000002027"/>
    </source>
</evidence>
<dbReference type="Gene3D" id="3.60.40.10">
    <property type="entry name" value="PPM-type phosphatase domain"/>
    <property type="match status" value="1"/>
</dbReference>
<feature type="binding site" evidence="4">
    <location>
        <position position="44"/>
    </location>
    <ligand>
        <name>Mg(2+)</name>
        <dbReference type="ChEBI" id="CHEBI:18420"/>
        <label>2</label>
    </ligand>
</feature>
<reference evidence="2 3" key="2">
    <citation type="journal article" date="2010" name="Stand. Genomic Sci.">
        <title>Complete genome sequence of Desulfohalobium retbaense type strain (HR(100)).</title>
        <authorList>
            <person name="Spring S."/>
            <person name="Nolan M."/>
            <person name="Lapidus A."/>
            <person name="Glavina Del Rio T."/>
            <person name="Copeland A."/>
            <person name="Tice H."/>
            <person name="Cheng J.F."/>
            <person name="Lucas S."/>
            <person name="Land M."/>
            <person name="Chen F."/>
            <person name="Bruce D."/>
            <person name="Goodwin L."/>
            <person name="Pitluck S."/>
            <person name="Ivanova N."/>
            <person name="Mavromatis K."/>
            <person name="Mikhailova N."/>
            <person name="Pati A."/>
            <person name="Chen A."/>
            <person name="Palaniappan K."/>
            <person name="Hauser L."/>
            <person name="Chang Y.J."/>
            <person name="Jeffries C.D."/>
            <person name="Munk C."/>
            <person name="Kiss H."/>
            <person name="Chain P."/>
            <person name="Han C."/>
            <person name="Brettin T."/>
            <person name="Detter J.C."/>
            <person name="Schuler E."/>
            <person name="Goker M."/>
            <person name="Rohde M."/>
            <person name="Bristow J."/>
            <person name="Eisen J.A."/>
            <person name="Markowitz V."/>
            <person name="Hugenholtz P."/>
            <person name="Kyrpides N.C."/>
            <person name="Klenk H.P."/>
        </authorList>
    </citation>
    <scope>NUCLEOTIDE SEQUENCE [LARGE SCALE GENOMIC DNA]</scope>
    <source>
        <strain evidence="3">ATCC 49802 / DSM 20745 / S 6022</strain>
    </source>
</reference>
<evidence type="ECO:0000259" key="1">
    <source>
        <dbReference type="SMART" id="SM00331"/>
    </source>
</evidence>
<feature type="binding site" evidence="4">
    <location>
        <position position="43"/>
    </location>
    <ligand>
        <name>Mg(2+)</name>
        <dbReference type="ChEBI" id="CHEBI:18420"/>
        <label>2</label>
    </ligand>
</feature>
<proteinExistence type="evidence at protein level"/>
<gene>
    <name evidence="2" type="ordered locus">Sthe_0969</name>
</gene>
<feature type="binding site" evidence="4">
    <location>
        <position position="211"/>
    </location>
    <ligand>
        <name>Mg(2+)</name>
        <dbReference type="ChEBI" id="CHEBI:18420"/>
        <label>3</label>
    </ligand>
</feature>
<accession>D1C2D8</accession>
<feature type="binding site" evidence="4">
    <location>
        <position position="44"/>
    </location>
    <ligand>
        <name>Mg(2+)</name>
        <dbReference type="ChEBI" id="CHEBI:18420"/>
        <label>1</label>
    </ligand>
</feature>
<name>D1C2D8_SPHTD</name>
<feature type="binding site" evidence="4">
    <location>
        <position position="46"/>
    </location>
    <ligand>
        <name>Mg(2+)</name>
        <dbReference type="ChEBI" id="CHEBI:18420"/>
        <label>2</label>
    </ligand>
</feature>